<sequence>MDCIEAWSPEMVSHSLTPSIRDQILKTLIRTCNHDNVIDVISSFPAVELLDRPLKSYLTKQAVMADSWIHIPTFNVNEVRLELAIGCLAATATLSSSRSAYVWDFASFQGSDNSLYMV</sequence>
<proteinExistence type="predicted"/>
<dbReference type="GeneID" id="25291438"/>
<evidence type="ECO:0000313" key="2">
    <source>
        <dbReference type="Proteomes" id="UP000053617"/>
    </source>
</evidence>
<dbReference type="OrthoDB" id="40579at2759"/>
<reference evidence="1 2" key="1">
    <citation type="submission" date="2015-01" db="EMBL/GenBank/DDBJ databases">
        <title>The Genome Sequence of Rhinocladiella mackenzie CBS 650.93.</title>
        <authorList>
            <consortium name="The Broad Institute Genomics Platform"/>
            <person name="Cuomo C."/>
            <person name="de Hoog S."/>
            <person name="Gorbushina A."/>
            <person name="Stielow B."/>
            <person name="Teixiera M."/>
            <person name="Abouelleil A."/>
            <person name="Chapman S.B."/>
            <person name="Priest M."/>
            <person name="Young S.K."/>
            <person name="Wortman J."/>
            <person name="Nusbaum C."/>
            <person name="Birren B."/>
        </authorList>
    </citation>
    <scope>NUCLEOTIDE SEQUENCE [LARGE SCALE GENOMIC DNA]</scope>
    <source>
        <strain evidence="1 2">CBS 650.93</strain>
    </source>
</reference>
<dbReference type="AlphaFoldDB" id="A0A0D2JH70"/>
<dbReference type="Proteomes" id="UP000053617">
    <property type="component" value="Unassembled WGS sequence"/>
</dbReference>
<protein>
    <submittedName>
        <fullName evidence="1">Rhinocladiella mackenziei CBS 650.93 unplaced genomic scaffold supercont1.2, whole genome shotgun sequence</fullName>
    </submittedName>
</protein>
<dbReference type="EMBL" id="KN847476">
    <property type="protein sequence ID" value="KIX08710.1"/>
    <property type="molecule type" value="Genomic_DNA"/>
</dbReference>
<gene>
    <name evidence="1" type="ORF">Z518_03367</name>
</gene>
<dbReference type="VEuPathDB" id="FungiDB:Z518_03367"/>
<dbReference type="RefSeq" id="XP_013275846.1">
    <property type="nucleotide sequence ID" value="XM_013420392.1"/>
</dbReference>
<name>A0A0D2JH70_9EURO</name>
<evidence type="ECO:0000313" key="1">
    <source>
        <dbReference type="EMBL" id="KIX08710.1"/>
    </source>
</evidence>
<organism evidence="1 2">
    <name type="scientific">Rhinocladiella mackenziei CBS 650.93</name>
    <dbReference type="NCBI Taxonomy" id="1442369"/>
    <lineage>
        <taxon>Eukaryota</taxon>
        <taxon>Fungi</taxon>
        <taxon>Dikarya</taxon>
        <taxon>Ascomycota</taxon>
        <taxon>Pezizomycotina</taxon>
        <taxon>Eurotiomycetes</taxon>
        <taxon>Chaetothyriomycetidae</taxon>
        <taxon>Chaetothyriales</taxon>
        <taxon>Herpotrichiellaceae</taxon>
        <taxon>Rhinocladiella</taxon>
    </lineage>
</organism>
<dbReference type="HOGENOM" id="CLU_2074442_0_0_1"/>
<accession>A0A0D2JH70</accession>
<keyword evidence="2" id="KW-1185">Reference proteome</keyword>